<accession>H8X8Z8</accession>
<evidence type="ECO:0000256" key="1">
    <source>
        <dbReference type="SAM" id="MobiDB-lite"/>
    </source>
</evidence>
<dbReference type="KEGG" id="cot:CORT_0F00670"/>
<gene>
    <name evidence="2" type="ORF">CORT_0F00670</name>
</gene>
<sequence>MISRGNKRSTSNTDYSSEPELFFSSLHGKPLQSQNTERSTETKIQEESASLIQHAARLELESITLKESIEKAGDNLKEFHKVDLQELSASMKDVKKDVASIKTKTNTSHDILRQGLEKVSVNSELTYLLQNSTTNQEKLCHIVDGKIQTLESSVKNVLAQTEFIRDKQSQQNEAISKISKKFETIDGDISDMKQFLSLLVPRLMTLEKLFVPILSQVNATPQRMVDSDTQTQPKRRKLE</sequence>
<dbReference type="AlphaFoldDB" id="H8X8Z8"/>
<proteinExistence type="predicted"/>
<keyword evidence="3" id="KW-1185">Reference proteome</keyword>
<feature type="region of interest" description="Disordered" evidence="1">
    <location>
        <begin position="1"/>
        <end position="43"/>
    </location>
</feature>
<evidence type="ECO:0000313" key="2">
    <source>
        <dbReference type="EMBL" id="CCG24296.1"/>
    </source>
</evidence>
<name>H8X8Z8_CANO9</name>
<organism evidence="2 3">
    <name type="scientific">Candida orthopsilosis (strain 90-125)</name>
    <name type="common">Yeast</name>
    <dbReference type="NCBI Taxonomy" id="1136231"/>
    <lineage>
        <taxon>Eukaryota</taxon>
        <taxon>Fungi</taxon>
        <taxon>Dikarya</taxon>
        <taxon>Ascomycota</taxon>
        <taxon>Saccharomycotina</taxon>
        <taxon>Pichiomycetes</taxon>
        <taxon>Debaryomycetaceae</taxon>
        <taxon>Candida/Lodderomyces clade</taxon>
        <taxon>Candida</taxon>
    </lineage>
</organism>
<evidence type="ECO:0000313" key="3">
    <source>
        <dbReference type="Proteomes" id="UP000005018"/>
    </source>
</evidence>
<dbReference type="OrthoDB" id="4020944at2759"/>
<dbReference type="Proteomes" id="UP000005018">
    <property type="component" value="Chromosome 6"/>
</dbReference>
<dbReference type="GeneID" id="14541377"/>
<dbReference type="RefSeq" id="XP_003870426.1">
    <property type="nucleotide sequence ID" value="XM_003870377.1"/>
</dbReference>
<dbReference type="EMBL" id="HE681724">
    <property type="protein sequence ID" value="CCG24296.1"/>
    <property type="molecule type" value="Genomic_DNA"/>
</dbReference>
<dbReference type="HOGENOM" id="CLU_100640_0_0_1"/>
<protein>
    <submittedName>
        <fullName evidence="2">Uncharacterized protein</fullName>
    </submittedName>
</protein>
<reference evidence="2 3" key="1">
    <citation type="journal article" date="2012" name="PLoS ONE">
        <title>Sequence and analysis of the genome of the pathogenic yeast Candida orthopsilosis.</title>
        <authorList>
            <person name="Riccombeni A."/>
            <person name="Vidanes G."/>
            <person name="Proux-Wera E."/>
            <person name="Wolfe K.H."/>
            <person name="Butler G."/>
        </authorList>
    </citation>
    <scope>NUCLEOTIDE SEQUENCE [LARGE SCALE GENOMIC DNA]</scope>
    <source>
        <strain evidence="2 3">Co 90-125</strain>
    </source>
</reference>